<accession>A0A6L6J1G1</accession>
<proteinExistence type="predicted"/>
<name>A0A6L6J1G1_9RHOB</name>
<dbReference type="AlphaFoldDB" id="A0A6L6J1G1"/>
<gene>
    <name evidence="1" type="ORF">GL284_15350</name>
</gene>
<keyword evidence="2" id="KW-1185">Reference proteome</keyword>
<evidence type="ECO:0000313" key="2">
    <source>
        <dbReference type="Proteomes" id="UP000478740"/>
    </source>
</evidence>
<dbReference type="EMBL" id="WMII01000015">
    <property type="protein sequence ID" value="MTH65648.1"/>
    <property type="molecule type" value="Genomic_DNA"/>
</dbReference>
<organism evidence="1 2">
    <name type="scientific">Paracoccus shanxieyensis</name>
    <dbReference type="NCBI Taxonomy" id="2675752"/>
    <lineage>
        <taxon>Bacteria</taxon>
        <taxon>Pseudomonadati</taxon>
        <taxon>Pseudomonadota</taxon>
        <taxon>Alphaproteobacteria</taxon>
        <taxon>Rhodobacterales</taxon>
        <taxon>Paracoccaceae</taxon>
        <taxon>Paracoccus</taxon>
    </lineage>
</organism>
<evidence type="ECO:0000313" key="1">
    <source>
        <dbReference type="EMBL" id="MTH65648.1"/>
    </source>
</evidence>
<dbReference type="RefSeq" id="WP_155045526.1">
    <property type="nucleotide sequence ID" value="NZ_WMIH01000015.1"/>
</dbReference>
<sequence>MTGKRISAVQQAMFEERRKLKGAADVFDDSAAVDAAQAGQNLPDRWERLYDALAR</sequence>
<reference evidence="1 2" key="1">
    <citation type="submission" date="2019-11" db="EMBL/GenBank/DDBJ databases">
        <authorList>
            <person name="Dong K."/>
        </authorList>
    </citation>
    <scope>NUCLEOTIDE SEQUENCE [LARGE SCALE GENOMIC DNA]</scope>
    <source>
        <strain evidence="1 2">DK608</strain>
    </source>
</reference>
<protein>
    <submittedName>
        <fullName evidence="1">Uncharacterized protein</fullName>
    </submittedName>
</protein>
<dbReference type="Proteomes" id="UP000478740">
    <property type="component" value="Unassembled WGS sequence"/>
</dbReference>
<comment type="caution">
    <text evidence="1">The sequence shown here is derived from an EMBL/GenBank/DDBJ whole genome shotgun (WGS) entry which is preliminary data.</text>
</comment>